<feature type="transmembrane region" description="Helical" evidence="6">
    <location>
        <begin position="367"/>
        <end position="385"/>
    </location>
</feature>
<dbReference type="InterPro" id="IPR011701">
    <property type="entry name" value="MFS"/>
</dbReference>
<protein>
    <submittedName>
        <fullName evidence="8">MFS transporter</fullName>
    </submittedName>
</protein>
<dbReference type="PANTHER" id="PTHR43683">
    <property type="entry name" value="MULTIDRUG EFFLUX PROTEIN YFMO"/>
    <property type="match status" value="1"/>
</dbReference>
<feature type="transmembrane region" description="Helical" evidence="6">
    <location>
        <begin position="84"/>
        <end position="103"/>
    </location>
</feature>
<dbReference type="Proteomes" id="UP001501536">
    <property type="component" value="Unassembled WGS sequence"/>
</dbReference>
<evidence type="ECO:0000256" key="2">
    <source>
        <dbReference type="ARBA" id="ARBA00022692"/>
    </source>
</evidence>
<feature type="transmembrane region" description="Helical" evidence="6">
    <location>
        <begin position="172"/>
        <end position="190"/>
    </location>
</feature>
<dbReference type="InterPro" id="IPR036259">
    <property type="entry name" value="MFS_trans_sf"/>
</dbReference>
<feature type="transmembrane region" description="Helical" evidence="6">
    <location>
        <begin position="52"/>
        <end position="72"/>
    </location>
</feature>
<dbReference type="PRINTS" id="PR01035">
    <property type="entry name" value="TCRTETA"/>
</dbReference>
<keyword evidence="3 6" id="KW-1133">Transmembrane helix</keyword>
<keyword evidence="9" id="KW-1185">Reference proteome</keyword>
<organism evidence="8 9">
    <name type="scientific">Zhihengliuella alba</name>
    <dbReference type="NCBI Taxonomy" id="547018"/>
    <lineage>
        <taxon>Bacteria</taxon>
        <taxon>Bacillati</taxon>
        <taxon>Actinomycetota</taxon>
        <taxon>Actinomycetes</taxon>
        <taxon>Micrococcales</taxon>
        <taxon>Micrococcaceae</taxon>
        <taxon>Zhihengliuella</taxon>
    </lineage>
</organism>
<sequence length="410" mass="42236">MTRVPSARQNSIFDQPRAVWAVAFAAVIAFMGIGLIGPILPTVTVQLGATPTQTSLLFTSYLAITGLGMFFTSWVSSRIGFRTTLMLGLAVIVVAAALAGFATSIEALIAFRALWGLGNALFISTALASIISAANGSAGSAIIIYEAALGLGIAMGPLAGGLLGMIGWQAPFFGTSVLMLIALSSILFFLPRSSSRPERASIGAPFHALAVPSILTLAVAAFLYNIGFFVLMSYTPYPLGFTSLGIGMVFTGWGLGVALTSVFGAPLLTRRVSPRRVLWAMLLLFAAALAVTGLEVRNTPLLVAMVVVGGLIIGVINTVLTECVMEASDLPRAVASSSYSGVRFLGGAIAPPVAAALAAAWTPTVPFLFGAAAAVLAALLVLTAGRTLDRTEEPVQASPAQEAEAITLGE</sequence>
<dbReference type="SUPFAM" id="SSF103473">
    <property type="entry name" value="MFS general substrate transporter"/>
    <property type="match status" value="1"/>
</dbReference>
<evidence type="ECO:0000313" key="9">
    <source>
        <dbReference type="Proteomes" id="UP001501536"/>
    </source>
</evidence>
<feature type="transmembrane region" description="Helical" evidence="6">
    <location>
        <begin position="300"/>
        <end position="320"/>
    </location>
</feature>
<dbReference type="EMBL" id="BAABCJ010000007">
    <property type="protein sequence ID" value="GAA3712663.1"/>
    <property type="molecule type" value="Genomic_DNA"/>
</dbReference>
<feature type="region of interest" description="Disordered" evidence="5">
    <location>
        <begin position="391"/>
        <end position="410"/>
    </location>
</feature>
<proteinExistence type="predicted"/>
<feature type="transmembrane region" description="Helical" evidence="6">
    <location>
        <begin position="244"/>
        <end position="265"/>
    </location>
</feature>
<evidence type="ECO:0000256" key="5">
    <source>
        <dbReference type="SAM" id="MobiDB-lite"/>
    </source>
</evidence>
<accession>A0ABP7E5U0</accession>
<evidence type="ECO:0000256" key="3">
    <source>
        <dbReference type="ARBA" id="ARBA00022989"/>
    </source>
</evidence>
<evidence type="ECO:0000313" key="8">
    <source>
        <dbReference type="EMBL" id="GAA3712663.1"/>
    </source>
</evidence>
<comment type="subcellular location">
    <subcellularLocation>
        <location evidence="1">Cell membrane</location>
        <topology evidence="1">Multi-pass membrane protein</topology>
    </subcellularLocation>
</comment>
<dbReference type="InterPro" id="IPR053200">
    <property type="entry name" value="YfmO-like"/>
</dbReference>
<feature type="transmembrane region" description="Helical" evidence="6">
    <location>
        <begin position="143"/>
        <end position="166"/>
    </location>
</feature>
<keyword evidence="4 6" id="KW-0472">Membrane</keyword>
<gene>
    <name evidence="8" type="ORF">GCM10022377_27960</name>
</gene>
<dbReference type="Gene3D" id="1.20.1250.20">
    <property type="entry name" value="MFS general substrate transporter like domains"/>
    <property type="match status" value="1"/>
</dbReference>
<keyword evidence="2 6" id="KW-0812">Transmembrane</keyword>
<name>A0ABP7E5U0_9MICC</name>
<dbReference type="RefSeq" id="WP_344886023.1">
    <property type="nucleotide sequence ID" value="NZ_BAABCJ010000007.1"/>
</dbReference>
<feature type="domain" description="Major facilitator superfamily (MFS) profile" evidence="7">
    <location>
        <begin position="18"/>
        <end position="389"/>
    </location>
</feature>
<feature type="transmembrane region" description="Helical" evidence="6">
    <location>
        <begin position="18"/>
        <end position="40"/>
    </location>
</feature>
<reference evidence="9" key="1">
    <citation type="journal article" date="2019" name="Int. J. Syst. Evol. Microbiol.">
        <title>The Global Catalogue of Microorganisms (GCM) 10K type strain sequencing project: providing services to taxonomists for standard genome sequencing and annotation.</title>
        <authorList>
            <consortium name="The Broad Institute Genomics Platform"/>
            <consortium name="The Broad Institute Genome Sequencing Center for Infectious Disease"/>
            <person name="Wu L."/>
            <person name="Ma J."/>
        </authorList>
    </citation>
    <scope>NUCLEOTIDE SEQUENCE [LARGE SCALE GENOMIC DNA]</scope>
    <source>
        <strain evidence="9">JCM 16961</strain>
    </source>
</reference>
<comment type="caution">
    <text evidence="8">The sequence shown here is derived from an EMBL/GenBank/DDBJ whole genome shotgun (WGS) entry which is preliminary data.</text>
</comment>
<feature type="transmembrane region" description="Helical" evidence="6">
    <location>
        <begin position="341"/>
        <end position="361"/>
    </location>
</feature>
<feature type="transmembrane region" description="Helical" evidence="6">
    <location>
        <begin position="109"/>
        <end position="131"/>
    </location>
</feature>
<feature type="transmembrane region" description="Helical" evidence="6">
    <location>
        <begin position="277"/>
        <end position="294"/>
    </location>
</feature>
<evidence type="ECO:0000256" key="6">
    <source>
        <dbReference type="SAM" id="Phobius"/>
    </source>
</evidence>
<feature type="transmembrane region" description="Helical" evidence="6">
    <location>
        <begin position="202"/>
        <end position="224"/>
    </location>
</feature>
<dbReference type="InterPro" id="IPR020846">
    <property type="entry name" value="MFS_dom"/>
</dbReference>
<evidence type="ECO:0000256" key="1">
    <source>
        <dbReference type="ARBA" id="ARBA00004651"/>
    </source>
</evidence>
<evidence type="ECO:0000259" key="7">
    <source>
        <dbReference type="PROSITE" id="PS50850"/>
    </source>
</evidence>
<dbReference type="InterPro" id="IPR001958">
    <property type="entry name" value="Tet-R_TetA/multi-R_MdtG-like"/>
</dbReference>
<dbReference type="Pfam" id="PF07690">
    <property type="entry name" value="MFS_1"/>
    <property type="match status" value="1"/>
</dbReference>
<dbReference type="PROSITE" id="PS50850">
    <property type="entry name" value="MFS"/>
    <property type="match status" value="1"/>
</dbReference>
<dbReference type="PANTHER" id="PTHR43683:SF1">
    <property type="entry name" value="MULTIDRUG EFFLUX PROTEIN YFMO"/>
    <property type="match status" value="1"/>
</dbReference>
<evidence type="ECO:0000256" key="4">
    <source>
        <dbReference type="ARBA" id="ARBA00023136"/>
    </source>
</evidence>